<accession>A0A7Y9JKD6</accession>
<evidence type="ECO:0000313" key="7">
    <source>
        <dbReference type="Proteomes" id="UP000529783"/>
    </source>
</evidence>
<evidence type="ECO:0000313" key="6">
    <source>
        <dbReference type="EMBL" id="NYD52447.1"/>
    </source>
</evidence>
<proteinExistence type="inferred from homology"/>
<dbReference type="GO" id="GO:0016620">
    <property type="term" value="F:oxidoreductase activity, acting on the aldehyde or oxo group of donors, NAD or NADP as acceptor"/>
    <property type="evidence" value="ECO:0007669"/>
    <property type="project" value="InterPro"/>
</dbReference>
<name>A0A7Y9JKD6_9ACTN</name>
<dbReference type="RefSeq" id="WP_312879728.1">
    <property type="nucleotide sequence ID" value="NZ_JACCBA010000001.1"/>
</dbReference>
<reference evidence="6 7" key="1">
    <citation type="submission" date="2020-07" db="EMBL/GenBank/DDBJ databases">
        <title>Sequencing the genomes of 1000 actinobacteria strains.</title>
        <authorList>
            <person name="Klenk H.-P."/>
        </authorList>
    </citation>
    <scope>NUCLEOTIDE SEQUENCE [LARGE SCALE GENOMIC DNA]</scope>
    <source>
        <strain evidence="6 7">DSM 40398</strain>
    </source>
</reference>
<dbReference type="AlphaFoldDB" id="A0A7Y9JKD6"/>
<evidence type="ECO:0000256" key="2">
    <source>
        <dbReference type="ARBA" id="ARBA00023002"/>
    </source>
</evidence>
<keyword evidence="2 4" id="KW-0560">Oxidoreductase</keyword>
<dbReference type="SUPFAM" id="SSF53720">
    <property type="entry name" value="ALDH-like"/>
    <property type="match status" value="1"/>
</dbReference>
<dbReference type="Gene3D" id="3.40.605.10">
    <property type="entry name" value="Aldehyde Dehydrogenase, Chain A, domain 1"/>
    <property type="match status" value="1"/>
</dbReference>
<dbReference type="PROSITE" id="PS00687">
    <property type="entry name" value="ALDEHYDE_DEHYDR_GLU"/>
    <property type="match status" value="1"/>
</dbReference>
<gene>
    <name evidence="6" type="ORF">BJY14_008430</name>
</gene>
<feature type="domain" description="Aldehyde dehydrogenase" evidence="5">
    <location>
        <begin position="18"/>
        <end position="463"/>
    </location>
</feature>
<feature type="active site" evidence="3">
    <location>
        <position position="241"/>
    </location>
</feature>
<dbReference type="FunFam" id="3.40.605.10:FF:000007">
    <property type="entry name" value="NAD/NADP-dependent betaine aldehyde dehydrogenase"/>
    <property type="match status" value="1"/>
</dbReference>
<dbReference type="PANTHER" id="PTHR11699">
    <property type="entry name" value="ALDEHYDE DEHYDROGENASE-RELATED"/>
    <property type="match status" value="1"/>
</dbReference>
<evidence type="ECO:0000256" key="3">
    <source>
        <dbReference type="PROSITE-ProRule" id="PRU10007"/>
    </source>
</evidence>
<keyword evidence="7" id="KW-1185">Reference proteome</keyword>
<dbReference type="PROSITE" id="PS00070">
    <property type="entry name" value="ALDEHYDE_DEHYDR_CYS"/>
    <property type="match status" value="1"/>
</dbReference>
<dbReference type="Gene3D" id="3.40.309.10">
    <property type="entry name" value="Aldehyde Dehydrogenase, Chain A, domain 2"/>
    <property type="match status" value="1"/>
</dbReference>
<dbReference type="InterPro" id="IPR016160">
    <property type="entry name" value="Ald_DH_CS_CYS"/>
</dbReference>
<protein>
    <submittedName>
        <fullName evidence="6">Acyl-CoA reductase-like NAD-dependent aldehyde dehydrogenase</fullName>
    </submittedName>
</protein>
<dbReference type="InterPro" id="IPR029510">
    <property type="entry name" value="Ald_DH_CS_GLU"/>
</dbReference>
<dbReference type="Pfam" id="PF00171">
    <property type="entry name" value="Aldedh"/>
    <property type="match status" value="1"/>
</dbReference>
<dbReference type="Proteomes" id="UP000529783">
    <property type="component" value="Unassembled WGS sequence"/>
</dbReference>
<sequence length="469" mass="49568">MSENFSMTIDGRAVTAPGTFGVIDPATGEVAEQAPDASREQLDAAMASAQAAYADWRRDEAARRKALLAAADVMFARSEEIGRILTLEQGKPLADATMEVVGAGVWLKYFADLELPREVIQDDASARVEVVRRPMGVVAAITPWNYPLLLGIWKLAPALLAGNTMVLKPSPFTPLSSLKLGEVLRDVLPPGVLNVVTGGDELGAWMTAHEVPRKISFTGSVATGKRVAAAAAPDLKRVTLELGGNDPAILLDDADPAAVADRLFGAAFQNNGQVCSAIKRVYVPEALYGDVVDALAERARAARVGNGMDEGVQYGPINNRPQYERVGELVADAIAGGARAAAGGGPIDGPGYFFEPTILADVSDGTRIVDEEQFGPALPIVRYTDLEDAIARANGTHFGLSGSVWGTDADRAAEVAGRLECGTAWVNTHLALAPNQPFGGFKWSGVGVENGPWGLYGFTELQVIYRSKA</sequence>
<evidence type="ECO:0000259" key="5">
    <source>
        <dbReference type="Pfam" id="PF00171"/>
    </source>
</evidence>
<dbReference type="FunFam" id="3.40.309.10:FF:000009">
    <property type="entry name" value="Aldehyde dehydrogenase A"/>
    <property type="match status" value="1"/>
</dbReference>
<dbReference type="CDD" id="cd07106">
    <property type="entry name" value="ALDH_AldA-AAD23400"/>
    <property type="match status" value="1"/>
</dbReference>
<dbReference type="InterPro" id="IPR044086">
    <property type="entry name" value="LUC3-like"/>
</dbReference>
<evidence type="ECO:0000256" key="1">
    <source>
        <dbReference type="ARBA" id="ARBA00009986"/>
    </source>
</evidence>
<dbReference type="InterPro" id="IPR016163">
    <property type="entry name" value="Ald_DH_C"/>
</dbReference>
<comment type="caution">
    <text evidence="6">The sequence shown here is derived from an EMBL/GenBank/DDBJ whole genome shotgun (WGS) entry which is preliminary data.</text>
</comment>
<organism evidence="6 7">
    <name type="scientific">Actinomadura luteofluorescens</name>
    <dbReference type="NCBI Taxonomy" id="46163"/>
    <lineage>
        <taxon>Bacteria</taxon>
        <taxon>Bacillati</taxon>
        <taxon>Actinomycetota</taxon>
        <taxon>Actinomycetes</taxon>
        <taxon>Streptosporangiales</taxon>
        <taxon>Thermomonosporaceae</taxon>
        <taxon>Actinomadura</taxon>
    </lineage>
</organism>
<evidence type="ECO:0000256" key="4">
    <source>
        <dbReference type="RuleBase" id="RU003345"/>
    </source>
</evidence>
<dbReference type="EMBL" id="JACCBA010000001">
    <property type="protein sequence ID" value="NYD52447.1"/>
    <property type="molecule type" value="Genomic_DNA"/>
</dbReference>
<comment type="similarity">
    <text evidence="1 4">Belongs to the aldehyde dehydrogenase family.</text>
</comment>
<dbReference type="InterPro" id="IPR015590">
    <property type="entry name" value="Aldehyde_DH_dom"/>
</dbReference>
<dbReference type="InterPro" id="IPR016161">
    <property type="entry name" value="Ald_DH/histidinol_DH"/>
</dbReference>
<dbReference type="InterPro" id="IPR016162">
    <property type="entry name" value="Ald_DH_N"/>
</dbReference>